<dbReference type="RefSeq" id="WP_315341378.1">
    <property type="nucleotide sequence ID" value="NZ_JAVDZE010000002.1"/>
</dbReference>
<name>A0AAE4T3K1_9EURY</name>
<dbReference type="Proteomes" id="UP001245683">
    <property type="component" value="Unassembled WGS sequence"/>
</dbReference>
<reference evidence="2 3" key="1">
    <citation type="submission" date="2023-08" db="EMBL/GenBank/DDBJ databases">
        <title>Draft genome sequence of Thermococcus waiotapuensis WT1T, a thermophilic sulphur-dependent archaeon from order Thermococcales.</title>
        <authorList>
            <person name="Manners S.H."/>
            <person name="Carere C.R."/>
            <person name="Dhami M.K."/>
            <person name="Dobson R.C.J."/>
            <person name="Stott M.B."/>
        </authorList>
    </citation>
    <scope>NUCLEOTIDE SEQUENCE [LARGE SCALE GENOMIC DNA]</scope>
    <source>
        <strain evidence="2 3">WT1</strain>
    </source>
</reference>
<feature type="transmembrane region" description="Helical" evidence="1">
    <location>
        <begin position="299"/>
        <end position="317"/>
    </location>
</feature>
<evidence type="ECO:0000313" key="2">
    <source>
        <dbReference type="EMBL" id="MDV3103883.1"/>
    </source>
</evidence>
<feature type="transmembrane region" description="Helical" evidence="1">
    <location>
        <begin position="250"/>
        <end position="269"/>
    </location>
</feature>
<keyword evidence="3" id="KW-1185">Reference proteome</keyword>
<sequence length="323" mass="34829">MKNAAVTVVLFSLLSLFLSPALSTPQSEFMDSFIEAINTGNYSAIEPYLSGELREQFTEDYFEQIRDFTLDNYGKLKGYELTSNSTGDDLEKFEYRIYCEKGSFPVLLAYNNSGLVGIALGIRARPNPAGMLLMILGSLISLGALYSWRRKLETAELVMGAGIALVLGIILPFYSIITLGVSRTASALTVALLTALTVEGAKYYFSKNRDGLSLGLGLGIGQYVLLSIGTFVTTNFILELPVSFSGGLSYVFLSALVFTAFHGISAMLYSRRKVSHFLLFTAFEFPALALTSLGMPAVGIGVITVAVVAGFALNGGIKRGIAR</sequence>
<keyword evidence="1" id="KW-0812">Transmembrane</keyword>
<protein>
    <submittedName>
        <fullName evidence="2">DUF3887 domain-containing protein</fullName>
    </submittedName>
</protein>
<evidence type="ECO:0000256" key="1">
    <source>
        <dbReference type="SAM" id="Phobius"/>
    </source>
</evidence>
<keyword evidence="1" id="KW-0472">Membrane</keyword>
<comment type="caution">
    <text evidence="2">The sequence shown here is derived from an EMBL/GenBank/DDBJ whole genome shotgun (WGS) entry which is preliminary data.</text>
</comment>
<feature type="transmembrane region" description="Helical" evidence="1">
    <location>
        <begin position="212"/>
        <end position="238"/>
    </location>
</feature>
<proteinExistence type="predicted"/>
<evidence type="ECO:0000313" key="3">
    <source>
        <dbReference type="Proteomes" id="UP001245683"/>
    </source>
</evidence>
<feature type="transmembrane region" description="Helical" evidence="1">
    <location>
        <begin position="276"/>
        <end position="293"/>
    </location>
</feature>
<accession>A0AAE4T3K1</accession>
<feature type="transmembrane region" description="Helical" evidence="1">
    <location>
        <begin position="129"/>
        <end position="148"/>
    </location>
</feature>
<feature type="transmembrane region" description="Helical" evidence="1">
    <location>
        <begin position="157"/>
        <end position="179"/>
    </location>
</feature>
<dbReference type="AlphaFoldDB" id="A0AAE4T3K1"/>
<keyword evidence="1" id="KW-1133">Transmembrane helix</keyword>
<feature type="transmembrane region" description="Helical" evidence="1">
    <location>
        <begin position="185"/>
        <end position="205"/>
    </location>
</feature>
<gene>
    <name evidence="2" type="ORF">RBI02_04895</name>
</gene>
<organism evidence="2 3">
    <name type="scientific">Thermococcus waiotapuensis</name>
    <dbReference type="NCBI Taxonomy" id="90909"/>
    <lineage>
        <taxon>Archaea</taxon>
        <taxon>Methanobacteriati</taxon>
        <taxon>Methanobacteriota</taxon>
        <taxon>Thermococci</taxon>
        <taxon>Thermococcales</taxon>
        <taxon>Thermococcaceae</taxon>
        <taxon>Thermococcus</taxon>
    </lineage>
</organism>
<dbReference type="EMBL" id="JAVDZE010000002">
    <property type="protein sequence ID" value="MDV3103883.1"/>
    <property type="molecule type" value="Genomic_DNA"/>
</dbReference>
<dbReference type="Gene3D" id="3.10.450.590">
    <property type="match status" value="1"/>
</dbReference>